<protein>
    <recommendedName>
        <fullName evidence="7">Glycosyltransferase RgtA/B/C/D-like domain-containing protein</fullName>
    </recommendedName>
</protein>
<evidence type="ECO:0000313" key="6">
    <source>
        <dbReference type="Proteomes" id="UP000564629"/>
    </source>
</evidence>
<accession>A0A511F7C3</accession>
<proteinExistence type="predicted"/>
<evidence type="ECO:0000256" key="1">
    <source>
        <dbReference type="SAM" id="MobiDB-lite"/>
    </source>
</evidence>
<feature type="transmembrane region" description="Helical" evidence="2">
    <location>
        <begin position="465"/>
        <end position="481"/>
    </location>
</feature>
<evidence type="ECO:0008006" key="7">
    <source>
        <dbReference type="Google" id="ProtNLM"/>
    </source>
</evidence>
<feature type="transmembrane region" description="Helical" evidence="2">
    <location>
        <begin position="194"/>
        <end position="215"/>
    </location>
</feature>
<feature type="transmembrane region" description="Helical" evidence="2">
    <location>
        <begin position="434"/>
        <end position="453"/>
    </location>
</feature>
<dbReference type="Proteomes" id="UP000564629">
    <property type="component" value="Unassembled WGS sequence"/>
</dbReference>
<feature type="transmembrane region" description="Helical" evidence="2">
    <location>
        <begin position="68"/>
        <end position="88"/>
    </location>
</feature>
<feature type="transmembrane region" description="Helical" evidence="2">
    <location>
        <begin position="330"/>
        <end position="351"/>
    </location>
</feature>
<reference evidence="4 6" key="2">
    <citation type="submission" date="2020-08" db="EMBL/GenBank/DDBJ databases">
        <title>Sequencing the genomes of 1000 actinobacteria strains.</title>
        <authorList>
            <person name="Klenk H.-P."/>
        </authorList>
    </citation>
    <scope>NUCLEOTIDE SEQUENCE [LARGE SCALE GENOMIC DNA]</scope>
    <source>
        <strain evidence="4 6">DSM 9581</strain>
    </source>
</reference>
<dbReference type="Proteomes" id="UP000321723">
    <property type="component" value="Unassembled WGS sequence"/>
</dbReference>
<dbReference type="RefSeq" id="WP_183835070.1">
    <property type="nucleotide sequence ID" value="NZ_BJVQ01000002.1"/>
</dbReference>
<keyword evidence="5" id="KW-1185">Reference proteome</keyword>
<feature type="transmembrane region" description="Helical" evidence="2">
    <location>
        <begin position="501"/>
        <end position="522"/>
    </location>
</feature>
<evidence type="ECO:0000313" key="3">
    <source>
        <dbReference type="EMBL" id="GEL45172.1"/>
    </source>
</evidence>
<comment type="caution">
    <text evidence="3">The sequence shown here is derived from an EMBL/GenBank/DDBJ whole genome shotgun (WGS) entry which is preliminary data.</text>
</comment>
<feature type="transmembrane region" description="Helical" evidence="2">
    <location>
        <begin position="268"/>
        <end position="287"/>
    </location>
</feature>
<feature type="transmembrane region" description="Helical" evidence="2">
    <location>
        <begin position="299"/>
        <end position="318"/>
    </location>
</feature>
<reference evidence="3 5" key="1">
    <citation type="submission" date="2019-07" db="EMBL/GenBank/DDBJ databases">
        <title>Whole genome shotgun sequence of Cellulomonas hominis NBRC 16055.</title>
        <authorList>
            <person name="Hosoyama A."/>
            <person name="Uohara A."/>
            <person name="Ohji S."/>
            <person name="Ichikawa N."/>
        </authorList>
    </citation>
    <scope>NUCLEOTIDE SEQUENCE [LARGE SCALE GENOMIC DNA]</scope>
    <source>
        <strain evidence="3 5">NBRC 16055</strain>
    </source>
</reference>
<feature type="transmembrane region" description="Helical" evidence="2">
    <location>
        <begin position="39"/>
        <end position="56"/>
    </location>
</feature>
<name>A0A511F7C3_9CELL</name>
<dbReference type="EMBL" id="JACHDN010000001">
    <property type="protein sequence ID" value="MBB5474033.1"/>
    <property type="molecule type" value="Genomic_DNA"/>
</dbReference>
<feature type="transmembrane region" description="Helical" evidence="2">
    <location>
        <begin position="12"/>
        <end position="33"/>
    </location>
</feature>
<keyword evidence="2" id="KW-1133">Transmembrane helix</keyword>
<feature type="region of interest" description="Disordered" evidence="1">
    <location>
        <begin position="657"/>
        <end position="678"/>
    </location>
</feature>
<feature type="compositionally biased region" description="Polar residues" evidence="1">
    <location>
        <begin position="663"/>
        <end position="673"/>
    </location>
</feature>
<evidence type="ECO:0000256" key="2">
    <source>
        <dbReference type="SAM" id="Phobius"/>
    </source>
</evidence>
<keyword evidence="2" id="KW-0812">Transmembrane</keyword>
<dbReference type="EMBL" id="BJVQ01000002">
    <property type="protein sequence ID" value="GEL45172.1"/>
    <property type="molecule type" value="Genomic_DNA"/>
</dbReference>
<feature type="transmembrane region" description="Helical" evidence="2">
    <location>
        <begin position="221"/>
        <end position="238"/>
    </location>
</feature>
<feature type="transmembrane region" description="Helical" evidence="2">
    <location>
        <begin position="372"/>
        <end position="393"/>
    </location>
</feature>
<feature type="transmembrane region" description="Helical" evidence="2">
    <location>
        <begin position="167"/>
        <end position="187"/>
    </location>
</feature>
<dbReference type="AlphaFoldDB" id="A0A511F7C3"/>
<evidence type="ECO:0000313" key="4">
    <source>
        <dbReference type="EMBL" id="MBB5474033.1"/>
    </source>
</evidence>
<evidence type="ECO:0000313" key="5">
    <source>
        <dbReference type="Proteomes" id="UP000321723"/>
    </source>
</evidence>
<organism evidence="3 5">
    <name type="scientific">Cellulomonas hominis</name>
    <dbReference type="NCBI Taxonomy" id="156981"/>
    <lineage>
        <taxon>Bacteria</taxon>
        <taxon>Bacillati</taxon>
        <taxon>Actinomycetota</taxon>
        <taxon>Actinomycetes</taxon>
        <taxon>Micrococcales</taxon>
        <taxon>Cellulomonadaceae</taxon>
        <taxon>Cellulomonas</taxon>
    </lineage>
</organism>
<sequence>MTARAQRLLLSLPDRLPVALLCLGVAGLLAVLAGVFRPVVVLPLAVALVALTWRLVPEPPAGRGHAGALVALGALCAGWVALGLRSVAEYVVVNRDPGFLTLQALWLTRHPAAPIPVGAAAEVDVAVGPAAAGTEAFWLQDGLLHAQGNKMLPALLAVQGWWGGERAVLAGGLAIGVVALVAVFAVARRFAGPWWALVPTAALAACLPFLVLTRAAYTEPLTVAFLCGGLALAHGVWGRPADRLGVARHALVGAMTGAVAAARIDGAVVVVGLALGYLAAGASPLGGADRRAAGRRATAAVGAGAAMVALGMVDVVRLSPAYVREHAGQLGGLLAVAAVVLAVAAAVLVRVGWARPRRSRLRLALHAHRAGIGWALAAAVVAAAALLASRPLWWEGRFTDPASGFGYAVSVLQQAAGEAVDPARSYDERTLAWVSWYLGVPVVVLGAAGLALLARRAARWRDPAATLLVAVVGVAAVFPLVRVSITPDQVWAVRRLVPATFPGLLVAATVALTALAGGWGAARRGRGGASSPGGAPAPAASGVLVARRGAAVALGAVVAAFPLTTWGSVAGVVELSGRATQAHAVCDALDDLGVDRVVWTHSAPFRYLATLRVVCDVEVVELLEPPSAADLAAVRAAWGGGPVAALSFDATDYPWSEPPATSVGGTASQTLGRTLTGPPDSVDTVWSEVWIGMVEQDGTVRPAP</sequence>
<keyword evidence="2" id="KW-0472">Membrane</keyword>
<gene>
    <name evidence="3" type="ORF">CHO01_02880</name>
    <name evidence="4" type="ORF">HNR08_002769</name>
</gene>